<evidence type="ECO:0000256" key="1">
    <source>
        <dbReference type="SAM" id="Phobius"/>
    </source>
</evidence>
<keyword evidence="1" id="KW-0812">Transmembrane</keyword>
<keyword evidence="3" id="KW-1185">Reference proteome</keyword>
<evidence type="ECO:0000313" key="2">
    <source>
        <dbReference type="EMBL" id="SEI95214.1"/>
    </source>
</evidence>
<gene>
    <name evidence="2" type="ORF">SAMN05444271_11341</name>
</gene>
<protein>
    <submittedName>
        <fullName evidence="2">Uncharacterized protein</fullName>
    </submittedName>
</protein>
<feature type="transmembrane region" description="Helical" evidence="1">
    <location>
        <begin position="80"/>
        <end position="100"/>
    </location>
</feature>
<dbReference type="OrthoDB" id="205211at2157"/>
<reference evidence="2 3" key="1">
    <citation type="submission" date="2016-10" db="EMBL/GenBank/DDBJ databases">
        <authorList>
            <person name="de Groot N.N."/>
        </authorList>
    </citation>
    <scope>NUCLEOTIDE SEQUENCE [LARGE SCALE GENOMIC DNA]</scope>
    <source>
        <strain evidence="2 3">DSM 22187</strain>
    </source>
</reference>
<feature type="transmembrane region" description="Helical" evidence="1">
    <location>
        <begin position="6"/>
        <end position="27"/>
    </location>
</feature>
<dbReference type="KEGG" id="hae:halTADL_1650"/>
<organism evidence="2 3">
    <name type="scientific">Halohasta litchfieldiae</name>
    <dbReference type="NCBI Taxonomy" id="1073996"/>
    <lineage>
        <taxon>Archaea</taxon>
        <taxon>Methanobacteriati</taxon>
        <taxon>Methanobacteriota</taxon>
        <taxon>Stenosarchaea group</taxon>
        <taxon>Halobacteria</taxon>
        <taxon>Halobacteriales</taxon>
        <taxon>Haloferacaceae</taxon>
        <taxon>Halohasta</taxon>
    </lineage>
</organism>
<dbReference type="STRING" id="1073996.SAMN05444271_11341"/>
<name>A0A1H6UX33_9EURY</name>
<proteinExistence type="predicted"/>
<dbReference type="GeneID" id="35002439"/>
<dbReference type="Pfam" id="PF26119">
    <property type="entry name" value="DUF8036"/>
    <property type="match status" value="1"/>
</dbReference>
<keyword evidence="1" id="KW-0472">Membrane</keyword>
<dbReference type="InterPro" id="IPR058349">
    <property type="entry name" value="DUF8036"/>
</dbReference>
<accession>A0A1H6UX33</accession>
<dbReference type="RefSeq" id="WP_089672708.1">
    <property type="nucleotide sequence ID" value="NZ_CP024845.1"/>
</dbReference>
<evidence type="ECO:0000313" key="3">
    <source>
        <dbReference type="Proteomes" id="UP000198888"/>
    </source>
</evidence>
<dbReference type="AlphaFoldDB" id="A0A1H6UX33"/>
<feature type="transmembrane region" description="Helical" evidence="1">
    <location>
        <begin position="39"/>
        <end position="60"/>
    </location>
</feature>
<sequence>MIDWIAIARVSVLLNVLMLFVLTAIWFRNYRTFRSKHAIGLAVFGAVLLAQNGLTLYFYVLHPVLASWFATDMPPQAWTANIVLHVFQTVALGFLLWVTWD</sequence>
<dbReference type="Proteomes" id="UP000198888">
    <property type="component" value="Unassembled WGS sequence"/>
</dbReference>
<accession>A0A2H4Q254</accession>
<keyword evidence="1" id="KW-1133">Transmembrane helix</keyword>
<dbReference type="EMBL" id="FNYR01000013">
    <property type="protein sequence ID" value="SEI95214.1"/>
    <property type="molecule type" value="Genomic_DNA"/>
</dbReference>